<organism evidence="3 4">
    <name type="scientific">Phenylobacterium zucineum (strain HLK1)</name>
    <dbReference type="NCBI Taxonomy" id="450851"/>
    <lineage>
        <taxon>Bacteria</taxon>
        <taxon>Pseudomonadati</taxon>
        <taxon>Pseudomonadota</taxon>
        <taxon>Alphaproteobacteria</taxon>
        <taxon>Caulobacterales</taxon>
        <taxon>Caulobacteraceae</taxon>
        <taxon>Phenylobacterium</taxon>
    </lineage>
</organism>
<evidence type="ECO:0000256" key="1">
    <source>
        <dbReference type="SAM" id="MobiDB-lite"/>
    </source>
</evidence>
<dbReference type="Pfam" id="PF11906">
    <property type="entry name" value="DUF3426"/>
    <property type="match status" value="1"/>
</dbReference>
<dbReference type="eggNOG" id="ENOG5032ZVA">
    <property type="taxonomic scope" value="Bacteria"/>
</dbReference>
<dbReference type="InterPro" id="IPR011723">
    <property type="entry name" value="Znf/thioredoxin_put"/>
</dbReference>
<protein>
    <recommendedName>
        <fullName evidence="2">Zinc finger/thioredoxin putative domain-containing protein</fullName>
    </recommendedName>
</protein>
<dbReference type="Proteomes" id="UP000001868">
    <property type="component" value="Chromosome"/>
</dbReference>
<dbReference type="NCBIfam" id="NF038353">
    <property type="entry name" value="FxLYD_dom"/>
    <property type="match status" value="1"/>
</dbReference>
<dbReference type="HOGENOM" id="CLU_079564_1_0_5"/>
<reference evidence="3 4" key="1">
    <citation type="journal article" date="2008" name="BMC Genomics">
        <title>Complete genome of Phenylobacterium zucineum - a novel facultative intracellular bacterium isolated from human erythroleukemia cell line K562.</title>
        <authorList>
            <person name="Luo Y."/>
            <person name="Xu X."/>
            <person name="Ding Z."/>
            <person name="Liu Z."/>
            <person name="Zhang B."/>
            <person name="Yan Z."/>
            <person name="Sun J."/>
            <person name="Hu S."/>
            <person name="Hu X."/>
        </authorList>
    </citation>
    <scope>NUCLEOTIDE SEQUENCE [LARGE SCALE GENOMIC DNA]</scope>
    <source>
        <strain evidence="3 4">HLK1</strain>
    </source>
</reference>
<dbReference type="RefSeq" id="WP_012521193.1">
    <property type="nucleotide sequence ID" value="NC_011144.1"/>
</dbReference>
<accession>B4RFG4</accession>
<dbReference type="InterPro" id="IPR021834">
    <property type="entry name" value="DUF3426"/>
</dbReference>
<sequence>MILTCPECATSYFVDEARVPPEGRTVKCSSCGKRWRAFRDMAEAHPAPEPAPASDVEDYEPDPPEQIVAVGPDGREEEIAPPAAGAAEAHVQAADAAAEPDAEETVRRPRRTPPRPTARAGRAGAGAALAWAGVAATVAAVTAVVMFRAEVARVWPASAGLFAAVGLPADRLGLVFDDVKSQAALQGGRPVLSVTGAIRNTRSETVTAPALKVSLLDRAGKPVAARIARPLNADIPPGAKRYFAIAIPDPPAGSATLDIAFEAEGAAAAPSAAQPVEAVLGPEPIEAQPLPAGHG</sequence>
<feature type="region of interest" description="Disordered" evidence="1">
    <location>
        <begin position="45"/>
        <end position="66"/>
    </location>
</feature>
<name>B4RFG4_PHEZH</name>
<feature type="region of interest" description="Disordered" evidence="1">
    <location>
        <begin position="91"/>
        <end position="122"/>
    </location>
</feature>
<dbReference type="Pfam" id="PF13717">
    <property type="entry name" value="Zn_ribbon_4"/>
    <property type="match status" value="1"/>
</dbReference>
<feature type="domain" description="Zinc finger/thioredoxin putative" evidence="2">
    <location>
        <begin position="1"/>
        <end position="36"/>
    </location>
</feature>
<dbReference type="KEGG" id="pzu:PHZ_c0631"/>
<gene>
    <name evidence="3" type="ordered locus">PHZ_c0631</name>
</gene>
<dbReference type="OrthoDB" id="7159357at2"/>
<evidence type="ECO:0000259" key="2">
    <source>
        <dbReference type="Pfam" id="PF13717"/>
    </source>
</evidence>
<dbReference type="NCBIfam" id="TIGR02098">
    <property type="entry name" value="MJ0042_CXXC"/>
    <property type="match status" value="1"/>
</dbReference>
<evidence type="ECO:0000313" key="3">
    <source>
        <dbReference type="EMBL" id="ACG77045.1"/>
    </source>
</evidence>
<proteinExistence type="predicted"/>
<evidence type="ECO:0000313" key="4">
    <source>
        <dbReference type="Proteomes" id="UP000001868"/>
    </source>
</evidence>
<dbReference type="STRING" id="450851.PHZ_c0631"/>
<dbReference type="InterPro" id="IPR047676">
    <property type="entry name" value="FxLYD_dom"/>
</dbReference>
<dbReference type="AlphaFoldDB" id="B4RFG4"/>
<dbReference type="EMBL" id="CP000747">
    <property type="protein sequence ID" value="ACG77045.1"/>
    <property type="molecule type" value="Genomic_DNA"/>
</dbReference>
<keyword evidence="4" id="KW-1185">Reference proteome</keyword>